<proteinExistence type="predicted"/>
<dbReference type="EMBL" id="CP007035">
    <property type="protein sequence ID" value="AHF17838.1"/>
    <property type="molecule type" value="Genomic_DNA"/>
</dbReference>
<sequence>MAQQGAVPTNSKKGGIGSGVFKFTASDSSFRAVKPLSLSTVYYDRLGFMCRQEVKMEKITKTSLRFRLGSVGYTDRMEGKLNAVAAP</sequence>
<dbReference type="Proteomes" id="UP000003586">
    <property type="component" value="Chromosome"/>
</dbReference>
<name>W0F7Q4_9BACT</name>
<evidence type="ECO:0000313" key="1">
    <source>
        <dbReference type="EMBL" id="AHF17838.1"/>
    </source>
</evidence>
<dbReference type="AlphaFoldDB" id="W0F7Q4"/>
<reference evidence="1 2" key="1">
    <citation type="submission" date="2013-12" db="EMBL/GenBank/DDBJ databases">
        <authorList>
            <consortium name="DOE Joint Genome Institute"/>
            <person name="Eisen J."/>
            <person name="Huntemann M."/>
            <person name="Han J."/>
            <person name="Chen A."/>
            <person name="Kyrpides N."/>
            <person name="Mavromatis K."/>
            <person name="Markowitz V."/>
            <person name="Palaniappan K."/>
            <person name="Ivanova N."/>
            <person name="Schaumberg A."/>
            <person name="Pati A."/>
            <person name="Liolios K."/>
            <person name="Nordberg H.P."/>
            <person name="Cantor M.N."/>
            <person name="Hua S.X."/>
            <person name="Woyke T."/>
        </authorList>
    </citation>
    <scope>NUCLEOTIDE SEQUENCE [LARGE SCALE GENOMIC DNA]</scope>
    <source>
        <strain evidence="2">DSM 19437</strain>
    </source>
</reference>
<keyword evidence="2" id="KW-1185">Reference proteome</keyword>
<dbReference type="HOGENOM" id="CLU_2480162_0_0_10"/>
<protein>
    <submittedName>
        <fullName evidence="1">Uncharacterized protein</fullName>
    </submittedName>
</protein>
<evidence type="ECO:0000313" key="2">
    <source>
        <dbReference type="Proteomes" id="UP000003586"/>
    </source>
</evidence>
<gene>
    <name evidence="1" type="ORF">NIASO_15000</name>
</gene>
<dbReference type="KEGG" id="nso:NIASO_15000"/>
<organism evidence="1 2">
    <name type="scientific">Niabella soli DSM 19437</name>
    <dbReference type="NCBI Taxonomy" id="929713"/>
    <lineage>
        <taxon>Bacteria</taxon>
        <taxon>Pseudomonadati</taxon>
        <taxon>Bacteroidota</taxon>
        <taxon>Chitinophagia</taxon>
        <taxon>Chitinophagales</taxon>
        <taxon>Chitinophagaceae</taxon>
        <taxon>Niabella</taxon>
    </lineage>
</organism>
<accession>W0F7Q4</accession>